<comment type="similarity">
    <text evidence="1 5">Belongs to the short-chain dehydrogenases/reductases (SDR) family.</text>
</comment>
<keyword evidence="3" id="KW-0560">Oxidoreductase</keyword>
<evidence type="ECO:0000256" key="4">
    <source>
        <dbReference type="ARBA" id="ARBA00026118"/>
    </source>
</evidence>
<evidence type="ECO:0000313" key="7">
    <source>
        <dbReference type="Proteomes" id="UP000275846"/>
    </source>
</evidence>
<evidence type="ECO:0000313" key="8">
    <source>
        <dbReference type="WBParaSite" id="SSLN_0001750001-mRNA-1"/>
    </source>
</evidence>
<protein>
    <recommendedName>
        <fullName evidence="4">carbonyl reductase (NADPH)</fullName>
        <ecNumber evidence="4">1.1.1.184</ecNumber>
    </recommendedName>
</protein>
<name>A0A183TK55_SCHSO</name>
<dbReference type="AlphaFoldDB" id="A0A183TK55"/>
<evidence type="ECO:0000256" key="3">
    <source>
        <dbReference type="ARBA" id="ARBA00023002"/>
    </source>
</evidence>
<dbReference type="WBParaSite" id="SSLN_0001750001-mRNA-1">
    <property type="protein sequence ID" value="SSLN_0001750001-mRNA-1"/>
    <property type="gene ID" value="SSLN_0001750001"/>
</dbReference>
<dbReference type="STRING" id="70667.A0A183TK55"/>
<dbReference type="EC" id="1.1.1.184" evidence="4"/>
<evidence type="ECO:0000256" key="2">
    <source>
        <dbReference type="ARBA" id="ARBA00022857"/>
    </source>
</evidence>
<organism evidence="8">
    <name type="scientific">Schistocephalus solidus</name>
    <name type="common">Tapeworm</name>
    <dbReference type="NCBI Taxonomy" id="70667"/>
    <lineage>
        <taxon>Eukaryota</taxon>
        <taxon>Metazoa</taxon>
        <taxon>Spiralia</taxon>
        <taxon>Lophotrochozoa</taxon>
        <taxon>Platyhelminthes</taxon>
        <taxon>Cestoda</taxon>
        <taxon>Eucestoda</taxon>
        <taxon>Diphyllobothriidea</taxon>
        <taxon>Diphyllobothriidae</taxon>
        <taxon>Schistocephalus</taxon>
    </lineage>
</organism>
<dbReference type="EMBL" id="UYSU01041613">
    <property type="protein sequence ID" value="VDM03239.1"/>
    <property type="molecule type" value="Genomic_DNA"/>
</dbReference>
<dbReference type="CDD" id="cd05324">
    <property type="entry name" value="carb_red_PTCR-like_SDR_c"/>
    <property type="match status" value="1"/>
</dbReference>
<dbReference type="InterPro" id="IPR045313">
    <property type="entry name" value="CBR1-like"/>
</dbReference>
<reference evidence="8" key="1">
    <citation type="submission" date="2016-06" db="UniProtKB">
        <authorList>
            <consortium name="WormBaseParasite"/>
        </authorList>
    </citation>
    <scope>IDENTIFICATION</scope>
</reference>
<dbReference type="Proteomes" id="UP000275846">
    <property type="component" value="Unassembled WGS sequence"/>
</dbReference>
<accession>A0A183TK55</accession>
<evidence type="ECO:0000313" key="6">
    <source>
        <dbReference type="EMBL" id="VDM03239.1"/>
    </source>
</evidence>
<dbReference type="InterPro" id="IPR036291">
    <property type="entry name" value="NAD(P)-bd_dom_sf"/>
</dbReference>
<dbReference type="InterPro" id="IPR002347">
    <property type="entry name" value="SDR_fam"/>
</dbReference>
<evidence type="ECO:0000256" key="1">
    <source>
        <dbReference type="ARBA" id="ARBA00006484"/>
    </source>
</evidence>
<dbReference type="Pfam" id="PF00106">
    <property type="entry name" value="adh_short"/>
    <property type="match status" value="2"/>
</dbReference>
<dbReference type="PRINTS" id="PR00080">
    <property type="entry name" value="SDRFAMILY"/>
</dbReference>
<proteinExistence type="inferred from homology"/>
<dbReference type="SUPFAM" id="SSF51735">
    <property type="entry name" value="NAD(P)-binding Rossmann-fold domains"/>
    <property type="match status" value="1"/>
</dbReference>
<dbReference type="OrthoDB" id="7289984at2759"/>
<dbReference type="GO" id="GO:0004090">
    <property type="term" value="F:carbonyl reductase (NADPH) activity"/>
    <property type="evidence" value="ECO:0007669"/>
    <property type="project" value="UniProtKB-EC"/>
</dbReference>
<sequence>MALCSVVATEDFEVTGANKGIGHGIVECLVKCLTPQSDWHVYLTGESTAPESFIPLLHTARNVSLGNAAIEGFAKQGLPVKFHQLDITDKASRNKLADYVKSNYPNGINILVNNAGIAYTNDSAVSLSEQAETTLATNYFATVEMCNTFLPWMAKNSRLVNVSSTLSVVALKDLGDDLYEKFVKQMTMDQLNDLMRDFVNQAKSGDLASAGWPQTAYGVSKLGLTKATFILAEQLKDDPRKILINACCPGYVDTDMTNHKGTKTIQEGAETPVYLATLPEGTTEPYGQLIRDCKPLSWTK</sequence>
<keyword evidence="7" id="KW-1185">Reference proteome</keyword>
<dbReference type="PRINTS" id="PR00081">
    <property type="entry name" value="GDHRDH"/>
</dbReference>
<evidence type="ECO:0000256" key="5">
    <source>
        <dbReference type="RuleBase" id="RU000363"/>
    </source>
</evidence>
<keyword evidence="2" id="KW-0521">NADP</keyword>
<dbReference type="PANTHER" id="PTHR43963:SF6">
    <property type="entry name" value="CHAIN DEHYDROGENASE FAMILY PROTEIN, PUTATIVE (AFU_ORTHOLOGUE AFUA_3G15350)-RELATED"/>
    <property type="match status" value="1"/>
</dbReference>
<dbReference type="PANTHER" id="PTHR43963">
    <property type="entry name" value="CARBONYL REDUCTASE 1-RELATED"/>
    <property type="match status" value="1"/>
</dbReference>
<reference evidence="6 7" key="2">
    <citation type="submission" date="2018-11" db="EMBL/GenBank/DDBJ databases">
        <authorList>
            <consortium name="Pathogen Informatics"/>
        </authorList>
    </citation>
    <scope>NUCLEOTIDE SEQUENCE [LARGE SCALE GENOMIC DNA]</scope>
    <source>
        <strain evidence="6 7">NST_G2</strain>
    </source>
</reference>
<gene>
    <name evidence="6" type="ORF">SSLN_LOCUS16853</name>
</gene>
<dbReference type="Gene3D" id="3.40.50.720">
    <property type="entry name" value="NAD(P)-binding Rossmann-like Domain"/>
    <property type="match status" value="1"/>
</dbReference>